<name>A0ABV7U078_9RHOB</name>
<evidence type="ECO:0000313" key="1">
    <source>
        <dbReference type="EMBL" id="MFC3628456.1"/>
    </source>
</evidence>
<organism evidence="1 2">
    <name type="scientific">Paracoccus angustae</name>
    <dbReference type="NCBI Taxonomy" id="1671480"/>
    <lineage>
        <taxon>Bacteria</taxon>
        <taxon>Pseudomonadati</taxon>
        <taxon>Pseudomonadota</taxon>
        <taxon>Alphaproteobacteria</taxon>
        <taxon>Rhodobacterales</taxon>
        <taxon>Paracoccaceae</taxon>
        <taxon>Paracoccus</taxon>
    </lineage>
</organism>
<evidence type="ECO:0000313" key="2">
    <source>
        <dbReference type="Proteomes" id="UP001595539"/>
    </source>
</evidence>
<dbReference type="Proteomes" id="UP001595539">
    <property type="component" value="Unassembled WGS sequence"/>
</dbReference>
<gene>
    <name evidence="1" type="ORF">ACFOM8_03260</name>
</gene>
<comment type="caution">
    <text evidence="1">The sequence shown here is derived from an EMBL/GenBank/DDBJ whole genome shotgun (WGS) entry which is preliminary data.</text>
</comment>
<sequence length="251" mass="27509">MKQPLRVAFPDNEIEPWYSSAYALALTRTKLRPGKIREVLQSLPFSLARCIGLYKTSGELARRTPTYQMVFDNAAEMLCMRFGWVDVRQMTPGAAAFLTSRSDRPQDVGAVLSVVLAHAARQGIGAWTGQRRILSVPARTTAGPALDHSPIPDSQKVISMSARSQGRRKPRPMSRVHVPERAVQFAEVVGQGANAGWPELTVPQIMTAAWRMGIALPSERVTRDSLNTAVEMGLIARTARGTYAAIQQQAA</sequence>
<keyword evidence="2" id="KW-1185">Reference proteome</keyword>
<protein>
    <recommendedName>
        <fullName evidence="3">HTH gntR-type domain-containing protein</fullName>
    </recommendedName>
</protein>
<evidence type="ECO:0008006" key="3">
    <source>
        <dbReference type="Google" id="ProtNLM"/>
    </source>
</evidence>
<accession>A0ABV7U078</accession>
<dbReference type="EMBL" id="JBHRXY010000002">
    <property type="protein sequence ID" value="MFC3628456.1"/>
    <property type="molecule type" value="Genomic_DNA"/>
</dbReference>
<reference evidence="2" key="1">
    <citation type="journal article" date="2019" name="Int. J. Syst. Evol. Microbiol.">
        <title>The Global Catalogue of Microorganisms (GCM) 10K type strain sequencing project: providing services to taxonomists for standard genome sequencing and annotation.</title>
        <authorList>
            <consortium name="The Broad Institute Genomics Platform"/>
            <consortium name="The Broad Institute Genome Sequencing Center for Infectious Disease"/>
            <person name="Wu L."/>
            <person name="Ma J."/>
        </authorList>
    </citation>
    <scope>NUCLEOTIDE SEQUENCE [LARGE SCALE GENOMIC DNA]</scope>
    <source>
        <strain evidence="2">KCTC 42473</strain>
    </source>
</reference>
<proteinExistence type="predicted"/>